<sequence>MTSPNYSQERLNAIRENKVLFVTHFNSHAKSSLVAIRILLALISKSQNDRTKVTVFNTETGEISPYDSLTQAGEAHGPINKPLRKSFLIPGYEALMQATYDLIRNSEHASTPKPIHIKLTRLSDGVSFTSFSLGSAQATAFKDL</sequence>
<reference evidence="1" key="1">
    <citation type="submission" date="2020-05" db="EMBL/GenBank/DDBJ databases">
        <title>Phylogenomic resolution of chytrid fungi.</title>
        <authorList>
            <person name="Stajich J.E."/>
            <person name="Amses K."/>
            <person name="Simmons R."/>
            <person name="Seto K."/>
            <person name="Myers J."/>
            <person name="Bonds A."/>
            <person name="Quandt C.A."/>
            <person name="Barry K."/>
            <person name="Liu P."/>
            <person name="Grigoriev I."/>
            <person name="Longcore J.E."/>
            <person name="James T.Y."/>
        </authorList>
    </citation>
    <scope>NUCLEOTIDE SEQUENCE</scope>
    <source>
        <strain evidence="1">JEL0513</strain>
    </source>
</reference>
<proteinExistence type="predicted"/>
<name>A0AAD5STC0_9FUNG</name>
<dbReference type="EMBL" id="JADGJH010002486">
    <property type="protein sequence ID" value="KAJ3097675.1"/>
    <property type="molecule type" value="Genomic_DNA"/>
</dbReference>
<evidence type="ECO:0000313" key="2">
    <source>
        <dbReference type="Proteomes" id="UP001211907"/>
    </source>
</evidence>
<protein>
    <submittedName>
        <fullName evidence="1">Uncharacterized protein</fullName>
    </submittedName>
</protein>
<gene>
    <name evidence="1" type="ORF">HK100_005286</name>
</gene>
<keyword evidence="2" id="KW-1185">Reference proteome</keyword>
<dbReference type="AlphaFoldDB" id="A0AAD5STC0"/>
<accession>A0AAD5STC0</accession>
<evidence type="ECO:0000313" key="1">
    <source>
        <dbReference type="EMBL" id="KAJ3097675.1"/>
    </source>
</evidence>
<organism evidence="1 2">
    <name type="scientific">Physocladia obscura</name>
    <dbReference type="NCBI Taxonomy" id="109957"/>
    <lineage>
        <taxon>Eukaryota</taxon>
        <taxon>Fungi</taxon>
        <taxon>Fungi incertae sedis</taxon>
        <taxon>Chytridiomycota</taxon>
        <taxon>Chytridiomycota incertae sedis</taxon>
        <taxon>Chytridiomycetes</taxon>
        <taxon>Chytridiales</taxon>
        <taxon>Chytriomycetaceae</taxon>
        <taxon>Physocladia</taxon>
    </lineage>
</organism>
<comment type="caution">
    <text evidence="1">The sequence shown here is derived from an EMBL/GenBank/DDBJ whole genome shotgun (WGS) entry which is preliminary data.</text>
</comment>
<dbReference type="Proteomes" id="UP001211907">
    <property type="component" value="Unassembled WGS sequence"/>
</dbReference>